<dbReference type="Proteomes" id="UP001385892">
    <property type="component" value="Unassembled WGS sequence"/>
</dbReference>
<dbReference type="Pfam" id="PF00561">
    <property type="entry name" value="Abhydrolase_1"/>
    <property type="match status" value="1"/>
</dbReference>
<dbReference type="PANTHER" id="PTHR43689:SF8">
    <property type="entry name" value="ALPHA_BETA-HYDROLASES SUPERFAMILY PROTEIN"/>
    <property type="match status" value="1"/>
</dbReference>
<accession>A0ABU8WPH3</accession>
<dbReference type="NCBIfam" id="TIGR03056">
    <property type="entry name" value="bchO_mg_che_rel"/>
    <property type="match status" value="1"/>
</dbReference>
<dbReference type="InterPro" id="IPR000073">
    <property type="entry name" value="AB_hydrolase_1"/>
</dbReference>
<keyword evidence="2" id="KW-0378">Hydrolase</keyword>
<dbReference type="RefSeq" id="WP_340343941.1">
    <property type="nucleotide sequence ID" value="NZ_JBBKZT010000008.1"/>
</dbReference>
<dbReference type="SUPFAM" id="SSF53474">
    <property type="entry name" value="alpha/beta-Hydrolases"/>
    <property type="match status" value="1"/>
</dbReference>
<dbReference type="InterPro" id="IPR017497">
    <property type="entry name" value="BchO"/>
</dbReference>
<reference evidence="2 3" key="1">
    <citation type="submission" date="2024-03" db="EMBL/GenBank/DDBJ databases">
        <title>Novel species of the genus Variovorax.</title>
        <authorList>
            <person name="Liu Q."/>
            <person name="Xin Y.-H."/>
        </authorList>
    </citation>
    <scope>NUCLEOTIDE SEQUENCE [LARGE SCALE GENOMIC DNA]</scope>
    <source>
        <strain evidence="2 3">KACC 18900</strain>
    </source>
</reference>
<proteinExistence type="predicted"/>
<protein>
    <submittedName>
        <fullName evidence="2">Alpha/beta fold hydrolase BchO</fullName>
    </submittedName>
</protein>
<evidence type="ECO:0000259" key="1">
    <source>
        <dbReference type="Pfam" id="PF00561"/>
    </source>
</evidence>
<evidence type="ECO:0000313" key="2">
    <source>
        <dbReference type="EMBL" id="MEJ8848824.1"/>
    </source>
</evidence>
<dbReference type="EMBL" id="JBBKZT010000008">
    <property type="protein sequence ID" value="MEJ8848824.1"/>
    <property type="molecule type" value="Genomic_DNA"/>
</dbReference>
<comment type="caution">
    <text evidence="2">The sequence shown here is derived from an EMBL/GenBank/DDBJ whole genome shotgun (WGS) entry which is preliminary data.</text>
</comment>
<organism evidence="2 3">
    <name type="scientific">Variovorax rhizosphaerae</name>
    <dbReference type="NCBI Taxonomy" id="1836200"/>
    <lineage>
        <taxon>Bacteria</taxon>
        <taxon>Pseudomonadati</taxon>
        <taxon>Pseudomonadota</taxon>
        <taxon>Betaproteobacteria</taxon>
        <taxon>Burkholderiales</taxon>
        <taxon>Comamonadaceae</taxon>
        <taxon>Variovorax</taxon>
    </lineage>
</organism>
<evidence type="ECO:0000313" key="3">
    <source>
        <dbReference type="Proteomes" id="UP001385892"/>
    </source>
</evidence>
<gene>
    <name evidence="2" type="primary">bchO</name>
    <name evidence="2" type="ORF">WKW82_19350</name>
</gene>
<dbReference type="PANTHER" id="PTHR43689">
    <property type="entry name" value="HYDROLASE"/>
    <property type="match status" value="1"/>
</dbReference>
<dbReference type="InterPro" id="IPR029058">
    <property type="entry name" value="AB_hydrolase_fold"/>
</dbReference>
<sequence>MSRPLRWDVEGLDWPHREASSFIAVGGLRWHVQRMGKGPVLLLVHGTGASSHTWRDLLPAFAPDFSCVAIDLPGHAFTAAPPSAMLSLQGMARLLATLLRSLHLSPAMIVGHSAGAAIAVQLCLHEGISPDALVSINGAFLPLSGVAGLVFPPAAKVMARNSLASRLFAWRASDRSVVRQLIHGTGSRLDARGEDLYARLVRNPLHVAAALGMMARWDVAPVVDSLPRLRTRLQLIAGTEDHAVPPAQSHRVHRAVPNSAVAMVAHAGHLVHEEKPDQVVALIRRFWREGPEGRIGQAGQGAIANCLASLR</sequence>
<feature type="domain" description="AB hydrolase-1" evidence="1">
    <location>
        <begin position="39"/>
        <end position="276"/>
    </location>
</feature>
<dbReference type="GO" id="GO:0016787">
    <property type="term" value="F:hydrolase activity"/>
    <property type="evidence" value="ECO:0007669"/>
    <property type="project" value="UniProtKB-KW"/>
</dbReference>
<keyword evidence="3" id="KW-1185">Reference proteome</keyword>
<dbReference type="Gene3D" id="3.40.50.1820">
    <property type="entry name" value="alpha/beta hydrolase"/>
    <property type="match status" value="1"/>
</dbReference>
<name>A0ABU8WPH3_9BURK</name>